<evidence type="ECO:0000313" key="4">
    <source>
        <dbReference type="EMBL" id="NML73818.1"/>
    </source>
</evidence>
<dbReference type="GO" id="GO:0019867">
    <property type="term" value="C:outer membrane"/>
    <property type="evidence" value="ECO:0007669"/>
    <property type="project" value="InterPro"/>
</dbReference>
<protein>
    <submittedName>
        <fullName evidence="4">Autotransporter outer membrane beta-barrel domain-containing protein</fullName>
    </submittedName>
</protein>
<feature type="signal peptide" evidence="2">
    <location>
        <begin position="1"/>
        <end position="24"/>
    </location>
</feature>
<proteinExistence type="predicted"/>
<dbReference type="EMBL" id="JABBGK010000001">
    <property type="protein sequence ID" value="NML73818.1"/>
    <property type="molecule type" value="Genomic_DNA"/>
</dbReference>
<accession>A0A7Y0AUN6</accession>
<dbReference type="SUPFAM" id="SSF103515">
    <property type="entry name" value="Autotransporter"/>
    <property type="match status" value="1"/>
</dbReference>
<dbReference type="RefSeq" id="WP_169588447.1">
    <property type="nucleotide sequence ID" value="NZ_JABBGK010000001.1"/>
</dbReference>
<keyword evidence="2" id="KW-0732">Signal</keyword>
<evidence type="ECO:0000259" key="3">
    <source>
        <dbReference type="PROSITE" id="PS51208"/>
    </source>
</evidence>
<dbReference type="Gene3D" id="2.40.128.130">
    <property type="entry name" value="Autotransporter beta-domain"/>
    <property type="match status" value="1"/>
</dbReference>
<feature type="compositionally biased region" description="Low complexity" evidence="1">
    <location>
        <begin position="179"/>
        <end position="194"/>
    </location>
</feature>
<evidence type="ECO:0000256" key="1">
    <source>
        <dbReference type="SAM" id="MobiDB-lite"/>
    </source>
</evidence>
<organism evidence="4 5">
    <name type="scientific">Rhizobium terricola</name>
    <dbReference type="NCBI Taxonomy" id="2728849"/>
    <lineage>
        <taxon>Bacteria</taxon>
        <taxon>Pseudomonadati</taxon>
        <taxon>Pseudomonadota</taxon>
        <taxon>Alphaproteobacteria</taxon>
        <taxon>Hyphomicrobiales</taxon>
        <taxon>Rhizobiaceae</taxon>
        <taxon>Rhizobium/Agrobacterium group</taxon>
        <taxon>Rhizobium</taxon>
    </lineage>
</organism>
<comment type="caution">
    <text evidence="4">The sequence shown here is derived from an EMBL/GenBank/DDBJ whole genome shotgun (WGS) entry which is preliminary data.</text>
</comment>
<dbReference type="Proteomes" id="UP000541470">
    <property type="component" value="Unassembled WGS sequence"/>
</dbReference>
<feature type="chain" id="PRO_5031447200" evidence="2">
    <location>
        <begin position="25"/>
        <end position="487"/>
    </location>
</feature>
<evidence type="ECO:0000313" key="5">
    <source>
        <dbReference type="Proteomes" id="UP000541470"/>
    </source>
</evidence>
<feature type="region of interest" description="Disordered" evidence="1">
    <location>
        <begin position="175"/>
        <end position="194"/>
    </location>
</feature>
<dbReference type="NCBIfam" id="TIGR01414">
    <property type="entry name" value="autotrans_barl"/>
    <property type="match status" value="1"/>
</dbReference>
<dbReference type="AlphaFoldDB" id="A0A7Y0AUN6"/>
<keyword evidence="5" id="KW-1185">Reference proteome</keyword>
<gene>
    <name evidence="4" type="ORF">HHL25_06725</name>
</gene>
<name>A0A7Y0AUN6_9HYPH</name>
<dbReference type="InterPro" id="IPR006315">
    <property type="entry name" value="OM_autotransptr_brl_dom"/>
</dbReference>
<feature type="domain" description="Autotransporter" evidence="3">
    <location>
        <begin position="228"/>
        <end position="487"/>
    </location>
</feature>
<evidence type="ECO:0000256" key="2">
    <source>
        <dbReference type="SAM" id="SignalP"/>
    </source>
</evidence>
<dbReference type="InterPro" id="IPR005546">
    <property type="entry name" value="Autotransporte_beta"/>
</dbReference>
<sequence>MRNSFTSLLLFGFGFVGLANEAYAMSAGCTAVNGYSDASATYGPYYPITTSPLDEGEVITVSGSSASATWEFSTGAQDSIVGVPKYGISAGSFSYSFTVPAGGISKLGIFDTDYSGPGTITNLALTCSGASSGTPAAGTIADDPQQAMEYVGSVLALETTTMHATKIGNVVRNRLGGHSSSASPSSSTSGASSSNSALQYAPSASAGIAMNTAAGVVNAMANNALEQVSTDRFAFWSSIGFSHLEQSVTGGSFDGNILDFSFGGDYKFNEDFLVGLSALGSRSDLDLDFNDGSLDATEIGIAPYIGYDIANSVIFDASFGYSKLSYDLTRNSGAISGDFDARRLFVSAGLSGDVALGEVTFTPGIRTVYAHEWQDSYTDSSGLAVEKNDFDLGKMTVSSEFSYDFALGDVPITSFIRLDGNWMYDRPDGVVLTTGDVYRPDVLSADVTIGVSARKGGVSTSLEVSKTGLFGADLTSFGVKGSLAVAF</sequence>
<dbReference type="SMART" id="SM00869">
    <property type="entry name" value="Autotransporter"/>
    <property type="match status" value="1"/>
</dbReference>
<dbReference type="PROSITE" id="PS51208">
    <property type="entry name" value="AUTOTRANSPORTER"/>
    <property type="match status" value="1"/>
</dbReference>
<dbReference type="InterPro" id="IPR036709">
    <property type="entry name" value="Autotransporte_beta_dom_sf"/>
</dbReference>
<dbReference type="Pfam" id="PF03797">
    <property type="entry name" value="Autotransporter"/>
    <property type="match status" value="1"/>
</dbReference>
<reference evidence="4 5" key="1">
    <citation type="submission" date="2020-04" db="EMBL/GenBank/DDBJ databases">
        <title>Rhizobium sp. S-51 isolated from soil.</title>
        <authorList>
            <person name="Dahal R.H."/>
        </authorList>
    </citation>
    <scope>NUCLEOTIDE SEQUENCE [LARGE SCALE GENOMIC DNA]</scope>
    <source>
        <strain evidence="4 5">S-51</strain>
    </source>
</reference>